<dbReference type="PANTHER" id="PTHR46423">
    <property type="entry name" value="RNA POLYMERASE II-ASSOCIATED PROTEIN 3"/>
    <property type="match status" value="1"/>
</dbReference>
<feature type="compositionally biased region" description="Low complexity" evidence="2">
    <location>
        <begin position="452"/>
        <end position="468"/>
    </location>
</feature>
<feature type="compositionally biased region" description="Low complexity" evidence="2">
    <location>
        <begin position="348"/>
        <end position="367"/>
    </location>
</feature>
<dbReference type="OMA" id="RWADKIQ"/>
<feature type="repeat" description="TPR" evidence="1">
    <location>
        <begin position="170"/>
        <end position="203"/>
    </location>
</feature>
<gene>
    <name evidence="4" type="ORF">Pmar_PMAR012620</name>
</gene>
<feature type="compositionally biased region" description="Basic and acidic residues" evidence="2">
    <location>
        <begin position="477"/>
        <end position="489"/>
    </location>
</feature>
<dbReference type="OrthoDB" id="298012at2759"/>
<evidence type="ECO:0000256" key="3">
    <source>
        <dbReference type="SAM" id="Phobius"/>
    </source>
</evidence>
<dbReference type="EMBL" id="GG671079">
    <property type="protein sequence ID" value="EER19638.1"/>
    <property type="molecule type" value="Genomic_DNA"/>
</dbReference>
<feature type="transmembrane region" description="Helical" evidence="3">
    <location>
        <begin position="543"/>
        <end position="565"/>
    </location>
</feature>
<sequence>MFTPEMMQAAQNMMANMSPEQMAQMTEMAKNMDPNMMRNMMGGQGMPPGGVSREQMDQAAEQMRNMSPEEMRNAMGQAQAQQSNAMQYYVNATNTLKAEGNALVKEQKYSEALEKYTRGLDNVKSYSTPTVLALQKALCSNAALCCLKLEKYDECREYCDQVLQQDPKAVKALYRRGVAYRELKETDKAYLDLSIAARLSPNDEVLVSDFEAFKESLPDDYVVPTEEESVINEEAVKSSSSTSTTTASASTTPSSSSNASADLQREVSAKLASDPEMVMKMQKVMKDMTPEEMNELRNVQLTGSAPANSAAARKFAEKLRSEDPEFVERMKDVVGSLPQEQIDQLRKTATSGTAPATTAASSSSTAPRMPPTGSAGLAEATRMMKENPDVMNQMSDMMAGMSDEQFDSMLKMSGMGASSQDAAAMREMMRNKDMMKAMGDMMKNMSPEQMNAMSQASAQTTAPASDAAGGEGSTGEEVPKMPDHPGDIFKDPRMLKSMEAMISSMPDDVLENLIAQQAAGSQAAGPDGKAALPRWLSGRVIKFFLRIIMKFARLVIFIRNLFAAMFSRRGKYIIALLVLIFAIYQQYFTAVEDASE</sequence>
<keyword evidence="3" id="KW-1133">Transmembrane helix</keyword>
<evidence type="ECO:0000313" key="5">
    <source>
        <dbReference type="Proteomes" id="UP000007800"/>
    </source>
</evidence>
<proteinExistence type="predicted"/>
<dbReference type="RefSeq" id="XP_002787842.1">
    <property type="nucleotide sequence ID" value="XM_002787796.1"/>
</dbReference>
<keyword evidence="5" id="KW-1185">Reference proteome</keyword>
<dbReference type="InterPro" id="IPR019734">
    <property type="entry name" value="TPR_rpt"/>
</dbReference>
<protein>
    <submittedName>
        <fullName evidence="4">Fk506 binding protein, putative</fullName>
    </submittedName>
</protein>
<dbReference type="InterPro" id="IPR051966">
    <property type="entry name" value="RPAP3"/>
</dbReference>
<keyword evidence="3" id="KW-0472">Membrane</keyword>
<feature type="region of interest" description="Disordered" evidence="2">
    <location>
        <begin position="450"/>
        <end position="489"/>
    </location>
</feature>
<name>C5K7V3_PERM5</name>
<dbReference type="PANTHER" id="PTHR46423:SF4">
    <property type="entry name" value="OUTER ENVELOPE PROTEIN 61"/>
    <property type="match status" value="1"/>
</dbReference>
<evidence type="ECO:0000256" key="2">
    <source>
        <dbReference type="SAM" id="MobiDB-lite"/>
    </source>
</evidence>
<reference evidence="4 5" key="1">
    <citation type="submission" date="2008-07" db="EMBL/GenBank/DDBJ databases">
        <authorList>
            <person name="El-Sayed N."/>
            <person name="Caler E."/>
            <person name="Inman J."/>
            <person name="Amedeo P."/>
            <person name="Hass B."/>
            <person name="Wortman J."/>
        </authorList>
    </citation>
    <scope>NUCLEOTIDE SEQUENCE [LARGE SCALE GENOMIC DNA]</scope>
    <source>
        <strain evidence="5">ATCC 50983 / TXsc</strain>
    </source>
</reference>
<keyword evidence="1" id="KW-0802">TPR repeat</keyword>
<accession>C5K7V3</accession>
<dbReference type="Gene3D" id="1.25.40.10">
    <property type="entry name" value="Tetratricopeptide repeat domain"/>
    <property type="match status" value="1"/>
</dbReference>
<feature type="compositionally biased region" description="Low complexity" evidence="2">
    <location>
        <begin position="238"/>
        <end position="261"/>
    </location>
</feature>
<dbReference type="InParanoid" id="C5K7V3"/>
<keyword evidence="3" id="KW-0812">Transmembrane</keyword>
<organism evidence="5">
    <name type="scientific">Perkinsus marinus (strain ATCC 50983 / TXsc)</name>
    <dbReference type="NCBI Taxonomy" id="423536"/>
    <lineage>
        <taxon>Eukaryota</taxon>
        <taxon>Sar</taxon>
        <taxon>Alveolata</taxon>
        <taxon>Perkinsozoa</taxon>
        <taxon>Perkinsea</taxon>
        <taxon>Perkinsida</taxon>
        <taxon>Perkinsidae</taxon>
        <taxon>Perkinsus</taxon>
    </lineage>
</organism>
<dbReference type="Proteomes" id="UP000007800">
    <property type="component" value="Unassembled WGS sequence"/>
</dbReference>
<dbReference type="SUPFAM" id="SSF48452">
    <property type="entry name" value="TPR-like"/>
    <property type="match status" value="1"/>
</dbReference>
<dbReference type="PROSITE" id="PS50005">
    <property type="entry name" value="TPR"/>
    <property type="match status" value="1"/>
</dbReference>
<feature type="transmembrane region" description="Helical" evidence="3">
    <location>
        <begin position="572"/>
        <end position="590"/>
    </location>
</feature>
<evidence type="ECO:0000256" key="1">
    <source>
        <dbReference type="PROSITE-ProRule" id="PRU00339"/>
    </source>
</evidence>
<dbReference type="GeneID" id="9057476"/>
<dbReference type="InterPro" id="IPR011990">
    <property type="entry name" value="TPR-like_helical_dom_sf"/>
</dbReference>
<dbReference type="SMART" id="SM00028">
    <property type="entry name" value="TPR"/>
    <property type="match status" value="3"/>
</dbReference>
<feature type="region of interest" description="Disordered" evidence="2">
    <location>
        <begin position="227"/>
        <end position="264"/>
    </location>
</feature>
<evidence type="ECO:0000313" key="4">
    <source>
        <dbReference type="EMBL" id="EER19638.1"/>
    </source>
</evidence>
<feature type="region of interest" description="Disordered" evidence="2">
    <location>
        <begin position="346"/>
        <end position="375"/>
    </location>
</feature>
<dbReference type="GO" id="GO:0101031">
    <property type="term" value="C:protein folding chaperone complex"/>
    <property type="evidence" value="ECO:0007669"/>
    <property type="project" value="TreeGrafter"/>
</dbReference>
<dbReference type="AlphaFoldDB" id="C5K7V3"/>